<organism evidence="3">
    <name type="scientific">Gulosibacter sediminis</name>
    <dbReference type="NCBI Taxonomy" id="1729695"/>
    <lineage>
        <taxon>Bacteria</taxon>
        <taxon>Bacillati</taxon>
        <taxon>Actinomycetota</taxon>
        <taxon>Actinomycetes</taxon>
        <taxon>Micrococcales</taxon>
        <taxon>Microbacteriaceae</taxon>
        <taxon>Gulosibacter</taxon>
    </lineage>
</organism>
<feature type="compositionally biased region" description="Polar residues" evidence="1">
    <location>
        <begin position="313"/>
        <end position="328"/>
    </location>
</feature>
<feature type="compositionally biased region" description="Pro residues" evidence="1">
    <location>
        <begin position="361"/>
        <end position="420"/>
    </location>
</feature>
<feature type="region of interest" description="Disordered" evidence="1">
    <location>
        <begin position="302"/>
        <end position="507"/>
    </location>
</feature>
<feature type="compositionally biased region" description="Pro residues" evidence="1">
    <location>
        <begin position="440"/>
        <end position="463"/>
    </location>
</feature>
<feature type="compositionally biased region" description="Pro residues" evidence="1">
    <location>
        <begin position="337"/>
        <end position="353"/>
    </location>
</feature>
<name>A0ABY4N186_9MICO</name>
<dbReference type="PRINTS" id="PR01217">
    <property type="entry name" value="PRICHEXTENSN"/>
</dbReference>
<dbReference type="EMBL" id="CP097160">
    <property type="protein sequence ID" value="UQN15401.1"/>
    <property type="molecule type" value="Genomic_DNA"/>
</dbReference>
<reference evidence="3" key="1">
    <citation type="submission" date="2022-05" db="EMBL/GenBank/DDBJ databases">
        <title>Complete genome sequence of toluene-degrading Gulosibacter sediminis strain ACHW.36C.</title>
        <authorList>
            <person name="Wai A.C."/>
            <person name="Lai G.K."/>
            <person name="Griffin S.D."/>
            <person name="Leung F.C."/>
        </authorList>
    </citation>
    <scope>NUCLEOTIDE SEQUENCE [LARGE SCALE GENOMIC DNA]</scope>
    <source>
        <strain evidence="3">ACHW.36C</strain>
    </source>
</reference>
<keyword evidence="2" id="KW-1133">Transmembrane helix</keyword>
<evidence type="ECO:0000256" key="2">
    <source>
        <dbReference type="SAM" id="Phobius"/>
    </source>
</evidence>
<keyword evidence="2" id="KW-0812">Transmembrane</keyword>
<accession>A0ABY4N186</accession>
<proteinExistence type="predicted"/>
<feature type="transmembrane region" description="Helical" evidence="2">
    <location>
        <begin position="512"/>
        <end position="533"/>
    </location>
</feature>
<dbReference type="NCBIfam" id="TIGR01167">
    <property type="entry name" value="LPXTG_anchor"/>
    <property type="match status" value="1"/>
</dbReference>
<evidence type="ECO:0000256" key="1">
    <source>
        <dbReference type="SAM" id="MobiDB-lite"/>
    </source>
</evidence>
<protein>
    <submittedName>
        <fullName evidence="3">LPXTG cell wall anchor domain-containing protein</fullName>
    </submittedName>
</protein>
<keyword evidence="2" id="KW-0472">Membrane</keyword>
<sequence>MPTLPSPPPGSLARRVPPPEFPSPRLRLGLAFVLLAAIVALLLPLGMRAASAAELGAGYSNSNGTFIGAMRYDGQNAYCIELTKPRPVGKPTRPLGRDEPMPAAVSSLSATERAQLHWAVSNAGASSDPTLTTAVAMLVWSIADAGHYPGDQHYFTKMPQATASAVAEQLEQLRGELAMVQVIERPKSVAVTVVRLNDGVHVQVPKVGTGVHVTLSLEAATIDGSSVVALDGGRSHDLLVKHDTRKPEVIADVSTAPAAGYATSDLRVLVTEGRQLLIQSSQAAWPQASDRLGIGAIANKTRVPETTPPASTPVGNTPSPTPVGSTPKPSLVGKPSTPAPTPTPTSTPTPTPTPTQSVPNTPTPTTTPTPTATPTPKPKPKPTKTPVPTTTPTPAPTPTPKPTTTPTPTPETPKPSPTPTPESTTPAAPPAPPERVETPEAPPTESPTPTLTPTPAPTPPPTPTATATPSESPAPPAAASPTESHDDETPAPPAPEANDETPRLAETGAKPGIWFGVAGAGLALIGLGGWLIARDRQRREATSW</sequence>
<gene>
    <name evidence="3" type="ORF">M3M28_02735</name>
</gene>
<evidence type="ECO:0000313" key="3">
    <source>
        <dbReference type="EMBL" id="UQN15401.1"/>
    </source>
</evidence>